<sequence>MNNPPANGFSTQGLSDPTYGPRTLLSMVRTTATLLVFALSLILLVDHSIATDLPDPVKIVLVGDSTVSEYPEKVTTRGWGQYLEQGFKQGTVDVINLAASGRSTKTFITEGRWTKALATEPTYVFIQFGHNDSHAPERPEATNPATDYKQFLRRYIEESREIEAVPVLVTPMVRRAFDAEGKIIENLTPLNRPLSEYAKAMLEIAKEMDVPVIDLQTSSKELAEKIGPDESKQMASKPGDITHFNAKGAEAIANLVIADIEETVPALASYLKQRKAATE</sequence>
<dbReference type="PANTHER" id="PTHR43695">
    <property type="entry name" value="PUTATIVE (AFU_ORTHOLOGUE AFUA_2G17250)-RELATED"/>
    <property type="match status" value="1"/>
</dbReference>
<name>A0A518AQ28_9BACT</name>
<comment type="similarity">
    <text evidence="1">Belongs to the 'GDSL' lipolytic enzyme family.</text>
</comment>
<accession>A0A518AQ28</accession>
<gene>
    <name evidence="4" type="primary">rhgT_2</name>
    <name evidence="4" type="ORF">Pan181_30390</name>
</gene>
<dbReference type="InterPro" id="IPR037459">
    <property type="entry name" value="RhgT-like"/>
</dbReference>
<dbReference type="InterPro" id="IPR013830">
    <property type="entry name" value="SGNH_hydro"/>
</dbReference>
<protein>
    <submittedName>
        <fullName evidence="4">Rhamnogalacturonan acetylesterase RhgT</fullName>
        <ecNumber evidence="4">3.1.1.-</ecNumber>
    </submittedName>
</protein>
<organism evidence="4 5">
    <name type="scientific">Aeoliella mucimassa</name>
    <dbReference type="NCBI Taxonomy" id="2527972"/>
    <lineage>
        <taxon>Bacteria</taxon>
        <taxon>Pseudomonadati</taxon>
        <taxon>Planctomycetota</taxon>
        <taxon>Planctomycetia</taxon>
        <taxon>Pirellulales</taxon>
        <taxon>Lacipirellulaceae</taxon>
        <taxon>Aeoliella</taxon>
    </lineage>
</organism>
<reference evidence="4 5" key="1">
    <citation type="submission" date="2019-02" db="EMBL/GenBank/DDBJ databases">
        <title>Deep-cultivation of Planctomycetes and their phenomic and genomic characterization uncovers novel biology.</title>
        <authorList>
            <person name="Wiegand S."/>
            <person name="Jogler M."/>
            <person name="Boedeker C."/>
            <person name="Pinto D."/>
            <person name="Vollmers J."/>
            <person name="Rivas-Marin E."/>
            <person name="Kohn T."/>
            <person name="Peeters S.H."/>
            <person name="Heuer A."/>
            <person name="Rast P."/>
            <person name="Oberbeckmann S."/>
            <person name="Bunk B."/>
            <person name="Jeske O."/>
            <person name="Meyerdierks A."/>
            <person name="Storesund J.E."/>
            <person name="Kallscheuer N."/>
            <person name="Luecker S."/>
            <person name="Lage O.M."/>
            <person name="Pohl T."/>
            <person name="Merkel B.J."/>
            <person name="Hornburger P."/>
            <person name="Mueller R.-W."/>
            <person name="Bruemmer F."/>
            <person name="Labrenz M."/>
            <person name="Spormann A.M."/>
            <person name="Op den Camp H."/>
            <person name="Overmann J."/>
            <person name="Amann R."/>
            <person name="Jetten M.S.M."/>
            <person name="Mascher T."/>
            <person name="Medema M.H."/>
            <person name="Devos D.P."/>
            <person name="Kaster A.-K."/>
            <person name="Ovreas L."/>
            <person name="Rohde M."/>
            <person name="Galperin M.Y."/>
            <person name="Jogler C."/>
        </authorList>
    </citation>
    <scope>NUCLEOTIDE SEQUENCE [LARGE SCALE GENOMIC DNA]</scope>
    <source>
        <strain evidence="4 5">Pan181</strain>
    </source>
</reference>
<evidence type="ECO:0000256" key="2">
    <source>
        <dbReference type="ARBA" id="ARBA00022801"/>
    </source>
</evidence>
<proteinExistence type="inferred from homology"/>
<keyword evidence="2 4" id="KW-0378">Hydrolase</keyword>
<dbReference type="GO" id="GO:0016788">
    <property type="term" value="F:hydrolase activity, acting on ester bonds"/>
    <property type="evidence" value="ECO:0007669"/>
    <property type="project" value="UniProtKB-ARBA"/>
</dbReference>
<feature type="domain" description="SGNH hydrolase-type esterase" evidence="3">
    <location>
        <begin position="62"/>
        <end position="250"/>
    </location>
</feature>
<evidence type="ECO:0000256" key="1">
    <source>
        <dbReference type="ARBA" id="ARBA00008668"/>
    </source>
</evidence>
<dbReference type="RefSeq" id="WP_197528360.1">
    <property type="nucleotide sequence ID" value="NZ_CP036278.1"/>
</dbReference>
<evidence type="ECO:0000259" key="3">
    <source>
        <dbReference type="Pfam" id="PF13472"/>
    </source>
</evidence>
<dbReference type="Proteomes" id="UP000315750">
    <property type="component" value="Chromosome"/>
</dbReference>
<dbReference type="SUPFAM" id="SSF52266">
    <property type="entry name" value="SGNH hydrolase"/>
    <property type="match status" value="1"/>
</dbReference>
<keyword evidence="5" id="KW-1185">Reference proteome</keyword>
<dbReference type="EMBL" id="CP036278">
    <property type="protein sequence ID" value="QDU56827.1"/>
    <property type="molecule type" value="Genomic_DNA"/>
</dbReference>
<dbReference type="CDD" id="cd01821">
    <property type="entry name" value="Rhamnogalacturan_acetylesterase_like"/>
    <property type="match status" value="1"/>
</dbReference>
<evidence type="ECO:0000313" key="5">
    <source>
        <dbReference type="Proteomes" id="UP000315750"/>
    </source>
</evidence>
<dbReference type="AlphaFoldDB" id="A0A518AQ28"/>
<evidence type="ECO:0000313" key="4">
    <source>
        <dbReference type="EMBL" id="QDU56827.1"/>
    </source>
</evidence>
<dbReference type="KEGG" id="amuc:Pan181_30390"/>
<dbReference type="PANTHER" id="PTHR43695:SF1">
    <property type="entry name" value="RHAMNOGALACTURONAN ACETYLESTERASE"/>
    <property type="match status" value="1"/>
</dbReference>
<dbReference type="Pfam" id="PF13472">
    <property type="entry name" value="Lipase_GDSL_2"/>
    <property type="match status" value="1"/>
</dbReference>
<dbReference type="InterPro" id="IPR036514">
    <property type="entry name" value="SGNH_hydro_sf"/>
</dbReference>
<dbReference type="EC" id="3.1.1.-" evidence="4"/>
<dbReference type="Gene3D" id="3.40.50.1110">
    <property type="entry name" value="SGNH hydrolase"/>
    <property type="match status" value="1"/>
</dbReference>